<dbReference type="AlphaFoldDB" id="A0AAV1WNU2"/>
<protein>
    <submittedName>
        <fullName evidence="1">Uncharacterized protein</fullName>
    </submittedName>
</protein>
<evidence type="ECO:0000313" key="2">
    <source>
        <dbReference type="Proteomes" id="UP001497480"/>
    </source>
</evidence>
<evidence type="ECO:0000313" key="1">
    <source>
        <dbReference type="EMBL" id="CAL0310938.1"/>
    </source>
</evidence>
<gene>
    <name evidence="1" type="ORF">LLUT_LOCUS11998</name>
</gene>
<keyword evidence="2" id="KW-1185">Reference proteome</keyword>
<proteinExistence type="predicted"/>
<reference evidence="1 2" key="1">
    <citation type="submission" date="2024-03" db="EMBL/GenBank/DDBJ databases">
        <authorList>
            <person name="Martinez-Hernandez J."/>
        </authorList>
    </citation>
    <scope>NUCLEOTIDE SEQUENCE [LARGE SCALE GENOMIC DNA]</scope>
</reference>
<dbReference type="Proteomes" id="UP001497480">
    <property type="component" value="Unassembled WGS sequence"/>
</dbReference>
<comment type="caution">
    <text evidence="1">The sequence shown here is derived from an EMBL/GenBank/DDBJ whole genome shotgun (WGS) entry which is preliminary data.</text>
</comment>
<name>A0AAV1WNU2_LUPLU</name>
<organism evidence="1 2">
    <name type="scientific">Lupinus luteus</name>
    <name type="common">European yellow lupine</name>
    <dbReference type="NCBI Taxonomy" id="3873"/>
    <lineage>
        <taxon>Eukaryota</taxon>
        <taxon>Viridiplantae</taxon>
        <taxon>Streptophyta</taxon>
        <taxon>Embryophyta</taxon>
        <taxon>Tracheophyta</taxon>
        <taxon>Spermatophyta</taxon>
        <taxon>Magnoliopsida</taxon>
        <taxon>eudicotyledons</taxon>
        <taxon>Gunneridae</taxon>
        <taxon>Pentapetalae</taxon>
        <taxon>rosids</taxon>
        <taxon>fabids</taxon>
        <taxon>Fabales</taxon>
        <taxon>Fabaceae</taxon>
        <taxon>Papilionoideae</taxon>
        <taxon>50 kb inversion clade</taxon>
        <taxon>genistoids sensu lato</taxon>
        <taxon>core genistoids</taxon>
        <taxon>Genisteae</taxon>
        <taxon>Lupinus</taxon>
    </lineage>
</organism>
<sequence length="271" mass="30354">MNILLTNTTTFHTNTLFLQHKPSSLAHPQHYHHHHHHHHSHALAKPPTHYIYTTTHAPTKPPTHHIYTPSPPFHPHPPSYPFPASYVVVQDVFYTKSCKHAGHSYKSRNVQQQCSAVSWRLGSLAEPSIDLCGCNNGTPPRMGAVISSQWIFLGITILQWNNDGLVIRYKVHISILSSSNVTYDNANSSMYNDETPHSSLSKGCGVVPVVSRDDDEIFSGCSHPNTKPMSFRPMTNIDDRIRKTLASKYSKVALESKVDIRSSCGESMLMV</sequence>
<dbReference type="EMBL" id="CAXHTB010000008">
    <property type="protein sequence ID" value="CAL0310938.1"/>
    <property type="molecule type" value="Genomic_DNA"/>
</dbReference>
<accession>A0AAV1WNU2</accession>